<feature type="transmembrane region" description="Helical" evidence="11">
    <location>
        <begin position="7"/>
        <end position="28"/>
    </location>
</feature>
<dbReference type="OrthoDB" id="7410809at2"/>
<dbReference type="PROSITE" id="PS00076">
    <property type="entry name" value="PYRIDINE_REDOX_1"/>
    <property type="match status" value="1"/>
</dbReference>
<dbReference type="RefSeq" id="WP_048884956.1">
    <property type="nucleotide sequence ID" value="NZ_CP011310.1"/>
</dbReference>
<dbReference type="PIRSF" id="PIRSF000350">
    <property type="entry name" value="Mercury_reductase_MerA"/>
    <property type="match status" value="1"/>
</dbReference>
<evidence type="ECO:0000256" key="5">
    <source>
        <dbReference type="ARBA" id="ARBA00023002"/>
    </source>
</evidence>
<keyword evidence="6" id="KW-1015">Disulfide bond</keyword>
<keyword evidence="8" id="KW-0547">Nucleotide-binding</keyword>
<keyword evidence="11" id="KW-1133">Transmembrane helix</keyword>
<comment type="similarity">
    <text evidence="1 10">Belongs to the class-I pyridine nucleotide-disulfide oxidoreductase family.</text>
</comment>
<dbReference type="PATRIC" id="fig|1648404.4.peg.927"/>
<evidence type="ECO:0000259" key="13">
    <source>
        <dbReference type="Pfam" id="PF07992"/>
    </source>
</evidence>
<evidence type="ECO:0000313" key="15">
    <source>
        <dbReference type="Proteomes" id="UP000059113"/>
    </source>
</evidence>
<feature type="binding site" evidence="8">
    <location>
        <position position="199"/>
    </location>
    <ligand>
        <name>NAD(+)</name>
        <dbReference type="ChEBI" id="CHEBI:57540"/>
    </ligand>
</feature>
<dbReference type="PROSITE" id="PS51257">
    <property type="entry name" value="PROKAR_LIPOPROTEIN"/>
    <property type="match status" value="1"/>
</dbReference>
<evidence type="ECO:0000256" key="10">
    <source>
        <dbReference type="RuleBase" id="RU003691"/>
    </source>
</evidence>
<dbReference type="PRINTS" id="PR00411">
    <property type="entry name" value="PNDRDTASEI"/>
</dbReference>
<accession>A0A0H4VF21</accession>
<protein>
    <submittedName>
        <fullName evidence="14">Mercuric reductase, putative</fullName>
    </submittedName>
</protein>
<dbReference type="GO" id="GO:0003955">
    <property type="term" value="F:NAD(P)H dehydrogenase (quinone) activity"/>
    <property type="evidence" value="ECO:0007669"/>
    <property type="project" value="TreeGrafter"/>
</dbReference>
<comment type="cofactor">
    <cofactor evidence="8">
        <name>FAD</name>
        <dbReference type="ChEBI" id="CHEBI:57692"/>
    </cofactor>
    <text evidence="8">Binds 1 FAD per subunit.</text>
</comment>
<feature type="domain" description="Pyridine nucleotide-disulphide oxidoreductase dimerisation" evidence="12">
    <location>
        <begin position="338"/>
        <end position="443"/>
    </location>
</feature>
<dbReference type="KEGG" id="ery:CP97_04415"/>
<evidence type="ECO:0000259" key="12">
    <source>
        <dbReference type="Pfam" id="PF02852"/>
    </source>
</evidence>
<evidence type="ECO:0000256" key="3">
    <source>
        <dbReference type="ARBA" id="ARBA00022827"/>
    </source>
</evidence>
<dbReference type="STRING" id="1648404.CP97_04415"/>
<keyword evidence="3 8" id="KW-0274">FAD</keyword>
<evidence type="ECO:0000256" key="4">
    <source>
        <dbReference type="ARBA" id="ARBA00022857"/>
    </source>
</evidence>
<reference evidence="14 15" key="1">
    <citation type="journal article" date="2015" name="Int. J. Syst. Evol. Microbiol.">
        <title>Erythrobacter atlanticus sp. nov., a bacterium from ocean sediment able to degrade polycyclic aromatic hydrocarbons.</title>
        <authorList>
            <person name="Zhuang L."/>
            <person name="Liu Y."/>
            <person name="Wang L."/>
            <person name="Wang W."/>
            <person name="Shao Z."/>
        </authorList>
    </citation>
    <scope>NUCLEOTIDE SEQUENCE [LARGE SCALE GENOMIC DNA]</scope>
    <source>
        <strain evidence="15">s21-N3</strain>
    </source>
</reference>
<dbReference type="AlphaFoldDB" id="A0A0H4VF21"/>
<proteinExistence type="inferred from homology"/>
<dbReference type="PRINTS" id="PR00368">
    <property type="entry name" value="FADPNR"/>
</dbReference>
<dbReference type="PANTHER" id="PTHR43014:SF2">
    <property type="entry name" value="MERCURIC REDUCTASE"/>
    <property type="match status" value="1"/>
</dbReference>
<dbReference type="InterPro" id="IPR012999">
    <property type="entry name" value="Pyr_OxRdtase_I_AS"/>
</dbReference>
<dbReference type="GO" id="GO:0050660">
    <property type="term" value="F:flavin adenine dinucleotide binding"/>
    <property type="evidence" value="ECO:0007669"/>
    <property type="project" value="TreeGrafter"/>
</dbReference>
<keyword evidence="11" id="KW-0812">Transmembrane</keyword>
<evidence type="ECO:0000256" key="2">
    <source>
        <dbReference type="ARBA" id="ARBA00022630"/>
    </source>
</evidence>
<dbReference type="InterPro" id="IPR004099">
    <property type="entry name" value="Pyr_nucl-diS_OxRdtase_dimer"/>
</dbReference>
<keyword evidence="4" id="KW-0521">NADP</keyword>
<dbReference type="PANTHER" id="PTHR43014">
    <property type="entry name" value="MERCURIC REDUCTASE"/>
    <property type="match status" value="1"/>
</dbReference>
<evidence type="ECO:0000256" key="9">
    <source>
        <dbReference type="PIRSR" id="PIRSR000350-4"/>
    </source>
</evidence>
<evidence type="ECO:0000313" key="14">
    <source>
        <dbReference type="EMBL" id="AKQ41436.1"/>
    </source>
</evidence>
<keyword evidence="15" id="KW-1185">Reference proteome</keyword>
<feature type="binding site" evidence="8">
    <location>
        <begin position="139"/>
        <end position="141"/>
    </location>
    <ligand>
        <name>FAD</name>
        <dbReference type="ChEBI" id="CHEBI:57692"/>
    </ligand>
</feature>
<keyword evidence="7 10" id="KW-0676">Redox-active center</keyword>
<feature type="binding site" evidence="8">
    <location>
        <position position="302"/>
    </location>
    <ligand>
        <name>FAD</name>
        <dbReference type="ChEBI" id="CHEBI:57692"/>
    </ligand>
</feature>
<dbReference type="Pfam" id="PF02852">
    <property type="entry name" value="Pyr_redox_dim"/>
    <property type="match status" value="1"/>
</dbReference>
<gene>
    <name evidence="14" type="ORF">CP97_04415</name>
</gene>
<dbReference type="EMBL" id="CP011310">
    <property type="protein sequence ID" value="AKQ41436.1"/>
    <property type="molecule type" value="Genomic_DNA"/>
</dbReference>
<evidence type="ECO:0000256" key="6">
    <source>
        <dbReference type="ARBA" id="ARBA00023157"/>
    </source>
</evidence>
<feature type="domain" description="FAD/NAD(P)-binding" evidence="13">
    <location>
        <begin position="6"/>
        <end position="317"/>
    </location>
</feature>
<sequence length="472" mass="50581">MKYSHDLIVIGGGAAGLVAAGGCAMFGLKTALIEGEKMGGECLINGCVPSKALIASARRAAEARKEKRAGVQLAPPVVDWGGVHAHIHRAIAQIAPHDSEERFEDMGCEVLRDWARVIGPNAVEVAGRTLTAPRIVIATGSAPAIPSIPGLADVPFLTNENLFDLTEQPRHLVIIGGGVIGMEMAQSFCRLGSVVTVIEPGKLMSRDDRASVALVAETMEREGVRFVKARAEKVTAEPEGQISVTTDGGETITGSHLLVAAGRKARVSGFGLEEIGMEMGENGIKVDDRRRTSIKHIYAIGDCREGPRLTHISGYEGSNAVLEIALGLPAKADFRALPWCTYTQPEVAQIGLTEGEARDRFGDRLKIVTEGFDHNDRAIAEGRERGHLKVMLNGKKVVGASICGDNAGELLLPFTQMITGKSGTFDMGGAILAYPTRSEITKAAVFAAWEPTVFGKWPRRWASFVQKLRRVF</sequence>
<keyword evidence="5 10" id="KW-0560">Oxidoreductase</keyword>
<dbReference type="SUPFAM" id="SSF51905">
    <property type="entry name" value="FAD/NAD(P)-binding domain"/>
    <property type="match status" value="1"/>
</dbReference>
<keyword evidence="11" id="KW-0472">Membrane</keyword>
<dbReference type="Gene3D" id="3.50.50.60">
    <property type="entry name" value="FAD/NAD(P)-binding domain"/>
    <property type="match status" value="2"/>
</dbReference>
<dbReference type="InterPro" id="IPR001100">
    <property type="entry name" value="Pyr_nuc-diS_OxRdtase"/>
</dbReference>
<organism evidence="14 15">
    <name type="scientific">Aurantiacibacter atlanticus</name>
    <dbReference type="NCBI Taxonomy" id="1648404"/>
    <lineage>
        <taxon>Bacteria</taxon>
        <taxon>Pseudomonadati</taxon>
        <taxon>Pseudomonadota</taxon>
        <taxon>Alphaproteobacteria</taxon>
        <taxon>Sphingomonadales</taxon>
        <taxon>Erythrobacteraceae</taxon>
        <taxon>Aurantiacibacter</taxon>
    </lineage>
</organism>
<reference evidence="15" key="2">
    <citation type="submission" date="2015-04" db="EMBL/GenBank/DDBJ databases">
        <title>The complete genome sequence of Erythrobacter sp. s21-N3.</title>
        <authorList>
            <person name="Zhuang L."/>
            <person name="Liu Y."/>
            <person name="Shao Z."/>
        </authorList>
    </citation>
    <scope>NUCLEOTIDE SEQUENCE [LARGE SCALE GENOMIC DNA]</scope>
    <source>
        <strain evidence="15">s21-N3</strain>
    </source>
</reference>
<dbReference type="SUPFAM" id="SSF55424">
    <property type="entry name" value="FAD/NAD-linked reductases, dimerisation (C-terminal) domain"/>
    <property type="match status" value="1"/>
</dbReference>
<dbReference type="Pfam" id="PF07992">
    <property type="entry name" value="Pyr_redox_2"/>
    <property type="match status" value="1"/>
</dbReference>
<dbReference type="Proteomes" id="UP000059113">
    <property type="component" value="Chromosome"/>
</dbReference>
<evidence type="ECO:0000256" key="8">
    <source>
        <dbReference type="PIRSR" id="PIRSR000350-3"/>
    </source>
</evidence>
<feature type="binding site" evidence="8">
    <location>
        <position position="51"/>
    </location>
    <ligand>
        <name>FAD</name>
        <dbReference type="ChEBI" id="CHEBI:57692"/>
    </ligand>
</feature>
<keyword evidence="2 10" id="KW-0285">Flavoprotein</keyword>
<dbReference type="InterPro" id="IPR036188">
    <property type="entry name" value="FAD/NAD-bd_sf"/>
</dbReference>
<evidence type="ECO:0000256" key="1">
    <source>
        <dbReference type="ARBA" id="ARBA00007532"/>
    </source>
</evidence>
<keyword evidence="8" id="KW-0520">NAD</keyword>
<evidence type="ECO:0000256" key="7">
    <source>
        <dbReference type="ARBA" id="ARBA00023284"/>
    </source>
</evidence>
<feature type="binding site" evidence="8">
    <location>
        <begin position="176"/>
        <end position="183"/>
    </location>
    <ligand>
        <name>NAD(+)</name>
        <dbReference type="ChEBI" id="CHEBI:57540"/>
    </ligand>
</feature>
<evidence type="ECO:0000256" key="11">
    <source>
        <dbReference type="SAM" id="Phobius"/>
    </source>
</evidence>
<name>A0A0H4VF21_9SPHN</name>
<dbReference type="InterPro" id="IPR016156">
    <property type="entry name" value="FAD/NAD-linked_Rdtase_dimer_sf"/>
</dbReference>
<feature type="binding site" evidence="8">
    <location>
        <position position="262"/>
    </location>
    <ligand>
        <name>NAD(+)</name>
        <dbReference type="ChEBI" id="CHEBI:57540"/>
    </ligand>
</feature>
<dbReference type="GO" id="GO:0016668">
    <property type="term" value="F:oxidoreductase activity, acting on a sulfur group of donors, NAD(P) as acceptor"/>
    <property type="evidence" value="ECO:0007669"/>
    <property type="project" value="InterPro"/>
</dbReference>
<dbReference type="Gene3D" id="3.30.390.30">
    <property type="match status" value="1"/>
</dbReference>
<feature type="disulfide bond" description="Redox-active" evidence="9">
    <location>
        <begin position="42"/>
        <end position="47"/>
    </location>
</feature>
<dbReference type="InterPro" id="IPR023753">
    <property type="entry name" value="FAD/NAD-binding_dom"/>
</dbReference>